<dbReference type="Proteomes" id="UP000613452">
    <property type="component" value="Unassembled WGS sequence"/>
</dbReference>
<comment type="caution">
    <text evidence="1">The sequence shown here is derived from an EMBL/GenBank/DDBJ whole genome shotgun (WGS) entry which is preliminary data.</text>
</comment>
<sequence length="177" mass="20585">MNKTELKQKITELVELIYNNLHKLEYSSKHSLKAKEFLNRESLKQLHKIAYTKAYKGLRRDSLAESLKVAEKFLEYTEASIKGVHTYEAHGVEFVEHEDCVGICSVSPNANWQNAMIEIAHSFDKEIVFMVRETNNDEVALMKRWKMPVEDANVEGYFKCRMPVEWQMDVGYSKSMG</sequence>
<reference evidence="1 2" key="1">
    <citation type="submission" date="2020-12" db="EMBL/GenBank/DDBJ databases">
        <title>Genome assembly for a thermostable protease producing Bacillus cereus MAKP1 strain isolated from chicken gut.</title>
        <authorList>
            <person name="Malaviya A."/>
        </authorList>
    </citation>
    <scope>NUCLEOTIDE SEQUENCE [LARGE SCALE GENOMIC DNA]</scope>
    <source>
        <strain evidence="1 2">MAKP1</strain>
    </source>
</reference>
<name>A0ABD4LLT1_BACCE</name>
<gene>
    <name evidence="1" type="ORF">JCR31_28310</name>
</gene>
<protein>
    <submittedName>
        <fullName evidence="1">Uncharacterized protein</fullName>
    </submittedName>
</protein>
<dbReference type="RefSeq" id="WP_200152588.1">
    <property type="nucleotide sequence ID" value="NZ_JAEFBZ010000007.1"/>
</dbReference>
<evidence type="ECO:0000313" key="2">
    <source>
        <dbReference type="Proteomes" id="UP000613452"/>
    </source>
</evidence>
<dbReference type="AlphaFoldDB" id="A0ABD4LLT1"/>
<evidence type="ECO:0000313" key="1">
    <source>
        <dbReference type="EMBL" id="MBK1611749.1"/>
    </source>
</evidence>
<organism evidence="1 2">
    <name type="scientific">Bacillus cereus</name>
    <dbReference type="NCBI Taxonomy" id="1396"/>
    <lineage>
        <taxon>Bacteria</taxon>
        <taxon>Bacillati</taxon>
        <taxon>Bacillota</taxon>
        <taxon>Bacilli</taxon>
        <taxon>Bacillales</taxon>
        <taxon>Bacillaceae</taxon>
        <taxon>Bacillus</taxon>
        <taxon>Bacillus cereus group</taxon>
    </lineage>
</organism>
<dbReference type="EMBL" id="JAEFBZ010000007">
    <property type="protein sequence ID" value="MBK1611749.1"/>
    <property type="molecule type" value="Genomic_DNA"/>
</dbReference>
<proteinExistence type="predicted"/>
<accession>A0ABD4LLT1</accession>